<dbReference type="InterPro" id="IPR035985">
    <property type="entry name" value="Ubiquitin-activating_enz"/>
</dbReference>
<organism evidence="1 2">
    <name type="scientific">Kocuria tytonis</name>
    <dbReference type="NCBI Taxonomy" id="2054280"/>
    <lineage>
        <taxon>Bacteria</taxon>
        <taxon>Bacillati</taxon>
        <taxon>Actinomycetota</taxon>
        <taxon>Actinomycetes</taxon>
        <taxon>Micrococcales</taxon>
        <taxon>Micrococcaceae</taxon>
        <taxon>Kocuria</taxon>
    </lineage>
</organism>
<evidence type="ECO:0000313" key="2">
    <source>
        <dbReference type="Proteomes" id="UP000249516"/>
    </source>
</evidence>
<evidence type="ECO:0008006" key="3">
    <source>
        <dbReference type="Google" id="ProtNLM"/>
    </source>
</evidence>
<dbReference type="AlphaFoldDB" id="A0A495ABH4"/>
<gene>
    <name evidence="1" type="ORF">C1C97_003625</name>
</gene>
<evidence type="ECO:0000313" key="1">
    <source>
        <dbReference type="EMBL" id="RKQ37183.1"/>
    </source>
</evidence>
<keyword evidence="2" id="KW-1185">Reference proteome</keyword>
<dbReference type="SUPFAM" id="SSF69572">
    <property type="entry name" value="Activating enzymes of the ubiquitin-like proteins"/>
    <property type="match status" value="1"/>
</dbReference>
<protein>
    <recommendedName>
        <fullName evidence="3">THIF-type NAD/FAD binding fold domain-containing protein</fullName>
    </recommendedName>
</protein>
<accession>A0A495ABH4</accession>
<dbReference type="OrthoDB" id="4883645at2"/>
<sequence>MHVFVGGLDPVAASVACLLAAAGVCLLTVCDPAPVSPRDIRHGPYPAESEGRPRELVLRGVLRRSAPRCVPLSAPELFPTAALPGTVVLNSWQVAGELVQDLRGPDTTVLDAALPTVTVVTDGATVLRWPFTDWGHRPCAPCLLAAVRQARRRVRHGPATPGTQLLPGPDAPVGAATRAVAAGELAGLLVVRGLGLDGAAAGETPGAAPVGGPVMRRGLTMTPLPPNPECLCSLAFEAP</sequence>
<dbReference type="GO" id="GO:0008641">
    <property type="term" value="F:ubiquitin-like modifier activating enzyme activity"/>
    <property type="evidence" value="ECO:0007669"/>
    <property type="project" value="InterPro"/>
</dbReference>
<proteinExistence type="predicted"/>
<dbReference type="Proteomes" id="UP000249516">
    <property type="component" value="Unassembled WGS sequence"/>
</dbReference>
<name>A0A495ABH4_9MICC</name>
<comment type="caution">
    <text evidence="1">The sequence shown here is derived from an EMBL/GenBank/DDBJ whole genome shotgun (WGS) entry which is preliminary data.</text>
</comment>
<reference evidence="1 2" key="1">
    <citation type="submission" date="2018-10" db="EMBL/GenBank/DDBJ databases">
        <title>Kocuria tytouropygialis sp. nov., isolated from the uropygial gland of an American barn owl (Tyto furcata).</title>
        <authorList>
            <person name="Braun M.S."/>
            <person name="Wang E."/>
            <person name="Zimmermann S."/>
            <person name="Wagner H."/>
            <person name="Wink M."/>
        </authorList>
    </citation>
    <scope>NUCLEOTIDE SEQUENCE [LARGE SCALE GENOMIC DNA]</scope>
    <source>
        <strain evidence="1 2">442</strain>
    </source>
</reference>
<dbReference type="EMBL" id="PNJG02000001">
    <property type="protein sequence ID" value="RKQ37183.1"/>
    <property type="molecule type" value="Genomic_DNA"/>
</dbReference>